<dbReference type="RefSeq" id="WP_132792690.1">
    <property type="nucleotide sequence ID" value="NZ_SLXM01000001.1"/>
</dbReference>
<accession>A0A4R2P363</accession>
<feature type="region of interest" description="Disordered" evidence="1">
    <location>
        <begin position="127"/>
        <end position="149"/>
    </location>
</feature>
<reference evidence="2 3" key="1">
    <citation type="submission" date="2019-03" db="EMBL/GenBank/DDBJ databases">
        <title>Genomic Encyclopedia of Type Strains, Phase IV (KMG-IV): sequencing the most valuable type-strain genomes for metagenomic binning, comparative biology and taxonomic classification.</title>
        <authorList>
            <person name="Goeker M."/>
        </authorList>
    </citation>
    <scope>NUCLEOTIDE SEQUENCE [LARGE SCALE GENOMIC DNA]</scope>
    <source>
        <strain evidence="2 3">DSM 14836</strain>
    </source>
</reference>
<evidence type="ECO:0000313" key="2">
    <source>
        <dbReference type="EMBL" id="TCP28434.1"/>
    </source>
</evidence>
<dbReference type="Proteomes" id="UP000294564">
    <property type="component" value="Unassembled WGS sequence"/>
</dbReference>
<gene>
    <name evidence="2" type="ORF">EV195_101612</name>
</gene>
<evidence type="ECO:0000313" key="3">
    <source>
        <dbReference type="Proteomes" id="UP000294564"/>
    </source>
</evidence>
<keyword evidence="3" id="KW-1185">Reference proteome</keyword>
<organism evidence="2 3">
    <name type="scientific">Tenacibaculum skagerrakense</name>
    <dbReference type="NCBI Taxonomy" id="186571"/>
    <lineage>
        <taxon>Bacteria</taxon>
        <taxon>Pseudomonadati</taxon>
        <taxon>Bacteroidota</taxon>
        <taxon>Flavobacteriia</taxon>
        <taxon>Flavobacteriales</taxon>
        <taxon>Flavobacteriaceae</taxon>
        <taxon>Tenacibaculum</taxon>
    </lineage>
</organism>
<protein>
    <submittedName>
        <fullName evidence="2">Uncharacterized protein</fullName>
    </submittedName>
</protein>
<dbReference type="AlphaFoldDB" id="A0A4R2P363"/>
<dbReference type="EMBL" id="SLXM01000001">
    <property type="protein sequence ID" value="TCP28434.1"/>
    <property type="molecule type" value="Genomic_DNA"/>
</dbReference>
<comment type="caution">
    <text evidence="2">The sequence shown here is derived from an EMBL/GenBank/DDBJ whole genome shotgun (WGS) entry which is preliminary data.</text>
</comment>
<sequence length="149" mass="15822">MGTKITIPSTATAFGHNTYAGNFGNDTFPVHPIAPGQGTYSSSIKMLGDQVNITLYFYTDSAIAADDISLYAEGANLYVDINKAQNPTPTDVTLWELTGNISDTQLGFTLDEKIELYCQNPVFGNGMTDGPTTSRGTKVTVKSGAGDPL</sequence>
<evidence type="ECO:0000256" key="1">
    <source>
        <dbReference type="SAM" id="MobiDB-lite"/>
    </source>
</evidence>
<name>A0A4R2P363_9FLAO</name>
<proteinExistence type="predicted"/>